<organism evidence="2 3">
    <name type="scientific">Candidatus Devosia phytovorans</name>
    <dbReference type="NCBI Taxonomy" id="3121372"/>
    <lineage>
        <taxon>Bacteria</taxon>
        <taxon>Pseudomonadati</taxon>
        <taxon>Pseudomonadota</taxon>
        <taxon>Alphaproteobacteria</taxon>
        <taxon>Hyphomicrobiales</taxon>
        <taxon>Devosiaceae</taxon>
        <taxon>Devosia</taxon>
    </lineage>
</organism>
<evidence type="ECO:0000313" key="2">
    <source>
        <dbReference type="EMBL" id="WEK03889.1"/>
    </source>
</evidence>
<accession>A0AAJ5VV06</accession>
<dbReference type="PROSITE" id="PS50943">
    <property type="entry name" value="HTH_CROC1"/>
    <property type="match status" value="1"/>
</dbReference>
<protein>
    <submittedName>
        <fullName evidence="2">Helix-turn-helix transcriptional regulator</fullName>
    </submittedName>
</protein>
<dbReference type="SMART" id="SM00530">
    <property type="entry name" value="HTH_XRE"/>
    <property type="match status" value="2"/>
</dbReference>
<evidence type="ECO:0000313" key="3">
    <source>
        <dbReference type="Proteomes" id="UP001217476"/>
    </source>
</evidence>
<proteinExistence type="predicted"/>
<gene>
    <name evidence="2" type="ORF">P0Y65_17100</name>
</gene>
<dbReference type="EMBL" id="CP119312">
    <property type="protein sequence ID" value="WEK03889.1"/>
    <property type="molecule type" value="Genomic_DNA"/>
</dbReference>
<dbReference type="AlphaFoldDB" id="A0AAJ5VV06"/>
<name>A0AAJ5VV06_9HYPH</name>
<dbReference type="CDD" id="cd00093">
    <property type="entry name" value="HTH_XRE"/>
    <property type="match status" value="1"/>
</dbReference>
<dbReference type="InterPro" id="IPR001387">
    <property type="entry name" value="Cro/C1-type_HTH"/>
</dbReference>
<dbReference type="Proteomes" id="UP001217476">
    <property type="component" value="Chromosome"/>
</dbReference>
<sequence length="329" mass="35960">MRKAERASKSKRTSVILRLLNSEDRMAQASLRLRAARLAAGYVVSKDAAAAVGVSLPAYRSSEGTRLTENVLHRAANTFGVTPRYLATGEIDNELDRLADRLHAVIVAAAHGVDQGEAALRLREMRFAAGFGTMLEACDKFGWPNTTYSNHESGYSTIPLDRLIGYALSLGGRPEYLVSGQLPVLDENTTSWVNLRNSDALPEDKATLGWYWLRSTAPGLPILVFKNGVVLVSEDRLQLPAEMLRDSKRGTGDNRYVYLPPTSDGTMYIVNATEVGGKLLYVDENDGSASIRQGPGDTTPKDPIRKRTGGEFYLGGLVRRLRLVDDGDS</sequence>
<reference evidence="2" key="1">
    <citation type="submission" date="2023-03" db="EMBL/GenBank/DDBJ databases">
        <title>Andean soil-derived lignocellulolytic bacterial consortium as a source of novel taxa and putative plastic-active enzymes.</title>
        <authorList>
            <person name="Diaz-Garcia L."/>
            <person name="Chuvochina M."/>
            <person name="Feuerriegel G."/>
            <person name="Bunk B."/>
            <person name="Sproer C."/>
            <person name="Streit W.R."/>
            <person name="Rodriguez L.M."/>
            <person name="Overmann J."/>
            <person name="Jimenez D.J."/>
        </authorList>
    </citation>
    <scope>NUCLEOTIDE SEQUENCE</scope>
    <source>
        <strain evidence="2">MAG 4196</strain>
    </source>
</reference>
<evidence type="ECO:0000259" key="1">
    <source>
        <dbReference type="PROSITE" id="PS50943"/>
    </source>
</evidence>
<feature type="domain" description="HTH cro/C1-type" evidence="1">
    <location>
        <begin position="133"/>
        <end position="177"/>
    </location>
</feature>